<comment type="caution">
    <text evidence="5">The sequence shown here is derived from an EMBL/GenBank/DDBJ whole genome shotgun (WGS) entry which is preliminary data.</text>
</comment>
<dbReference type="InterPro" id="IPR019999">
    <property type="entry name" value="Anth_synth_I-like"/>
</dbReference>
<dbReference type="OrthoDB" id="9803598at2"/>
<dbReference type="SUPFAM" id="SSF56322">
    <property type="entry name" value="ADC synthase"/>
    <property type="match status" value="1"/>
</dbReference>
<feature type="domain" description="Chorismate-utilising enzyme C-terminal" evidence="3">
    <location>
        <begin position="206"/>
        <end position="479"/>
    </location>
</feature>
<evidence type="ECO:0000259" key="3">
    <source>
        <dbReference type="Pfam" id="PF00425"/>
    </source>
</evidence>
<dbReference type="Gene3D" id="3.60.120.10">
    <property type="entry name" value="Anthranilate synthase"/>
    <property type="match status" value="1"/>
</dbReference>
<keyword evidence="6" id="KW-1185">Reference proteome</keyword>
<dbReference type="GO" id="GO:0009396">
    <property type="term" value="P:folic acid-containing compound biosynthetic process"/>
    <property type="evidence" value="ECO:0007669"/>
    <property type="project" value="InterPro"/>
</dbReference>
<gene>
    <name evidence="5" type="primary">pabB</name>
    <name evidence="5" type="ORF">FCS21_03675</name>
</gene>
<evidence type="ECO:0000256" key="1">
    <source>
        <dbReference type="ARBA" id="ARBA00013139"/>
    </source>
</evidence>
<name>A0A8H2PL36_9GAMM</name>
<keyword evidence="2 5" id="KW-0808">Transferase</keyword>
<dbReference type="PRINTS" id="PR00095">
    <property type="entry name" value="ANTSNTHASEI"/>
</dbReference>
<dbReference type="Proteomes" id="UP000307702">
    <property type="component" value="Unassembled WGS sequence"/>
</dbReference>
<dbReference type="RefSeq" id="WP_138620938.1">
    <property type="nucleotide sequence ID" value="NZ_SZVP01000002.1"/>
</dbReference>
<feature type="domain" description="Anthranilate synthase component I N-terminal" evidence="4">
    <location>
        <begin position="18"/>
        <end position="162"/>
    </location>
</feature>
<dbReference type="InterPro" id="IPR006805">
    <property type="entry name" value="Anth_synth_I_N"/>
</dbReference>
<dbReference type="AlphaFoldDB" id="A0A8H2PL36"/>
<dbReference type="Pfam" id="PF04715">
    <property type="entry name" value="Anth_synt_I_N"/>
    <property type="match status" value="1"/>
</dbReference>
<dbReference type="PANTHER" id="PTHR11236">
    <property type="entry name" value="AMINOBENZOATE/ANTHRANILATE SYNTHASE"/>
    <property type="match status" value="1"/>
</dbReference>
<dbReference type="EC" id="2.6.1.85" evidence="1"/>
<protein>
    <recommendedName>
        <fullName evidence="1">aminodeoxychorismate synthase</fullName>
        <ecNumber evidence="1">2.6.1.85</ecNumber>
    </recommendedName>
</protein>
<dbReference type="PANTHER" id="PTHR11236:SF50">
    <property type="entry name" value="AMINODEOXYCHORISMATE SYNTHASE COMPONENT 1"/>
    <property type="match status" value="1"/>
</dbReference>
<dbReference type="EMBL" id="SZVP01000002">
    <property type="protein sequence ID" value="TMM47085.1"/>
    <property type="molecule type" value="Genomic_DNA"/>
</dbReference>
<evidence type="ECO:0000259" key="4">
    <source>
        <dbReference type="Pfam" id="PF04715"/>
    </source>
</evidence>
<evidence type="ECO:0000313" key="5">
    <source>
        <dbReference type="EMBL" id="TMM47085.1"/>
    </source>
</evidence>
<proteinExistence type="predicted"/>
<evidence type="ECO:0000256" key="2">
    <source>
        <dbReference type="ARBA" id="ARBA00022679"/>
    </source>
</evidence>
<reference evidence="5 6" key="1">
    <citation type="submission" date="2019-05" db="EMBL/GenBank/DDBJ databases">
        <title>Colwellia ponticola sp. nov., isolated from seawater.</title>
        <authorList>
            <person name="Yoon J.-H."/>
        </authorList>
    </citation>
    <scope>NUCLEOTIDE SEQUENCE [LARGE SCALE GENOMIC DNA]</scope>
    <source>
        <strain evidence="5 6">OISW-25</strain>
    </source>
</reference>
<sequence length="493" mass="54296">MELDSNLSAKALQLNNAATPESVFSTLSDQPWAMWLDSGNSDHVDSRFDILVWQPIATLTTQQNVTKLCFLATKDTKKVNLSSNDDPLSLVKNLQEKLFNTAQKSHDFLPFLGGALGYFSYDLGRRFEQLPSIAKQDINLPEMAIGLYNKAVIFDNRSASFYLVCADSEREQFETSLTKATISASVTRDASSTFILTSTWQANMDKASYIEKFNTVQNYLLSGDCYQINLAQRFSAQYQGDEFNAYLALKTANKAPFSAFIRLEHGAILSLSPERFIQLSQGKVQSKPIKGTMPRSDNKIQDANNAEILKHSTKDNAENLMIVDLLRNDLSKSCQPGSVKVPKLFDIESFPAVHHLVSTVEGVLANNKHATDLLRGAFPGGSITGAPKIRAMEIIEQLEPHRRSIYCGSIGYISNCGAMDTSITIRTLICQPNTPSTSSIPNTCASTDIETGNTIHCWAGGGLVADSTALSEYQETFDKVNCILPVLSRLNQV</sequence>
<dbReference type="GO" id="GO:0046820">
    <property type="term" value="F:4-amino-4-deoxychorismate synthase activity"/>
    <property type="evidence" value="ECO:0007669"/>
    <property type="project" value="UniProtKB-EC"/>
</dbReference>
<organism evidence="5 6">
    <name type="scientific">Colwellia ponticola</name>
    <dbReference type="NCBI Taxonomy" id="2304625"/>
    <lineage>
        <taxon>Bacteria</taxon>
        <taxon>Pseudomonadati</taxon>
        <taxon>Pseudomonadota</taxon>
        <taxon>Gammaproteobacteria</taxon>
        <taxon>Alteromonadales</taxon>
        <taxon>Colwelliaceae</taxon>
        <taxon>Colwellia</taxon>
    </lineage>
</organism>
<dbReference type="NCBIfam" id="TIGR00553">
    <property type="entry name" value="pabB"/>
    <property type="match status" value="1"/>
</dbReference>
<dbReference type="GO" id="GO:0000162">
    <property type="term" value="P:L-tryptophan biosynthetic process"/>
    <property type="evidence" value="ECO:0007669"/>
    <property type="project" value="TreeGrafter"/>
</dbReference>
<dbReference type="InterPro" id="IPR005802">
    <property type="entry name" value="ADC_synth_comp_1"/>
</dbReference>
<dbReference type="InterPro" id="IPR015890">
    <property type="entry name" value="Chorismate_C"/>
</dbReference>
<evidence type="ECO:0000313" key="6">
    <source>
        <dbReference type="Proteomes" id="UP000307702"/>
    </source>
</evidence>
<keyword evidence="5" id="KW-0032">Aminotransferase</keyword>
<dbReference type="InterPro" id="IPR005801">
    <property type="entry name" value="ADC_synthase"/>
</dbReference>
<dbReference type="Pfam" id="PF00425">
    <property type="entry name" value="Chorismate_bind"/>
    <property type="match status" value="1"/>
</dbReference>
<accession>A0A8H2PL36</accession>